<comment type="caution">
    <text evidence="1">The sequence shown here is derived from an EMBL/GenBank/DDBJ whole genome shotgun (WGS) entry which is preliminary data.</text>
</comment>
<dbReference type="AlphaFoldDB" id="A0AAD3T2U4"/>
<organism evidence="1 2">
    <name type="scientific">Nepenthes gracilis</name>
    <name type="common">Slender pitcher plant</name>
    <dbReference type="NCBI Taxonomy" id="150966"/>
    <lineage>
        <taxon>Eukaryota</taxon>
        <taxon>Viridiplantae</taxon>
        <taxon>Streptophyta</taxon>
        <taxon>Embryophyta</taxon>
        <taxon>Tracheophyta</taxon>
        <taxon>Spermatophyta</taxon>
        <taxon>Magnoliopsida</taxon>
        <taxon>eudicotyledons</taxon>
        <taxon>Gunneridae</taxon>
        <taxon>Pentapetalae</taxon>
        <taxon>Caryophyllales</taxon>
        <taxon>Nepenthaceae</taxon>
        <taxon>Nepenthes</taxon>
    </lineage>
</organism>
<name>A0AAD3T2U4_NEPGR</name>
<keyword evidence="2" id="KW-1185">Reference proteome</keyword>
<evidence type="ECO:0000313" key="2">
    <source>
        <dbReference type="Proteomes" id="UP001279734"/>
    </source>
</evidence>
<reference evidence="1" key="1">
    <citation type="submission" date="2023-05" db="EMBL/GenBank/DDBJ databases">
        <title>Nepenthes gracilis genome sequencing.</title>
        <authorList>
            <person name="Fukushima K."/>
        </authorList>
    </citation>
    <scope>NUCLEOTIDE SEQUENCE</scope>
    <source>
        <strain evidence="1">SING2019-196</strain>
    </source>
</reference>
<evidence type="ECO:0000313" key="1">
    <source>
        <dbReference type="EMBL" id="GMH21017.1"/>
    </source>
</evidence>
<protein>
    <submittedName>
        <fullName evidence="1">Uncharacterized protein</fullName>
    </submittedName>
</protein>
<dbReference type="EMBL" id="BSYO01000022">
    <property type="protein sequence ID" value="GMH21017.1"/>
    <property type="molecule type" value="Genomic_DNA"/>
</dbReference>
<dbReference type="Proteomes" id="UP001279734">
    <property type="component" value="Unassembled WGS sequence"/>
</dbReference>
<sequence length="312" mass="33473">MSSNRQQPLNKIFTPRMLPPLILSKPLLQSSALPLSVCHPPPIYLQSLIVYPCLSSDSTDSLQLDGNWPLIAEAASHLSSVVLDASSQRILDASSQHPEEHSCSNLVSVAVGNAEVMHKSLSNAFGSEPQMGLGASPYPASWSSMVQQDKVGGSACLLTPAGVARPGEIEGLLFSCNWVVFLLEDADGSVLNVCWLLPEGVSCPAMKLDPDALAGPVKTESSVAGVCVISVIWSSFARRPEWHEFGEAGPKLNCATESGVHFAGVLWSRVQFSRAHFAGVILPFRGRSGWLKTVCALRRSGILMPDFPLWAE</sequence>
<gene>
    <name evidence="1" type="ORF">Nepgr_022859</name>
</gene>
<proteinExistence type="predicted"/>
<accession>A0AAD3T2U4</accession>